<sequence>MFLGHPTSFAVDPSQFGMIGGCAYFILHRSRLCPDVIKYRFDNESVELVERLREEFRGEACSWLTPQPVIAPSKEIRQRVLDRIKLVKEKQQEQGRRRRRYCF</sequence>
<keyword evidence="2" id="KW-1185">Reference proteome</keyword>
<reference evidence="1 2" key="1">
    <citation type="submission" date="2024-02" db="EMBL/GenBank/DDBJ databases">
        <title>High-quality chromosome-scale genome assembly of Pensacola bahiagrass (Paspalum notatum Flugge var. saurae).</title>
        <authorList>
            <person name="Vega J.M."/>
            <person name="Podio M."/>
            <person name="Orjuela J."/>
            <person name="Siena L.A."/>
            <person name="Pessino S.C."/>
            <person name="Combes M.C."/>
            <person name="Mariac C."/>
            <person name="Albertini E."/>
            <person name="Pupilli F."/>
            <person name="Ortiz J.P.A."/>
            <person name="Leblanc O."/>
        </authorList>
    </citation>
    <scope>NUCLEOTIDE SEQUENCE [LARGE SCALE GENOMIC DNA]</scope>
    <source>
        <strain evidence="1">R1</strain>
        <tissue evidence="1">Leaf</tissue>
    </source>
</reference>
<dbReference type="AlphaFoldDB" id="A0AAQ3SEY3"/>
<evidence type="ECO:0000313" key="2">
    <source>
        <dbReference type="Proteomes" id="UP001341281"/>
    </source>
</evidence>
<name>A0AAQ3SEY3_PASNO</name>
<protein>
    <submittedName>
        <fullName evidence="1">Uncharacterized protein</fullName>
    </submittedName>
</protein>
<dbReference type="Proteomes" id="UP001341281">
    <property type="component" value="Chromosome 01"/>
</dbReference>
<dbReference type="EMBL" id="CP144745">
    <property type="protein sequence ID" value="WVZ53663.1"/>
    <property type="molecule type" value="Genomic_DNA"/>
</dbReference>
<accession>A0AAQ3SEY3</accession>
<gene>
    <name evidence="1" type="ORF">U9M48_004571</name>
</gene>
<organism evidence="1 2">
    <name type="scientific">Paspalum notatum var. saurae</name>
    <dbReference type="NCBI Taxonomy" id="547442"/>
    <lineage>
        <taxon>Eukaryota</taxon>
        <taxon>Viridiplantae</taxon>
        <taxon>Streptophyta</taxon>
        <taxon>Embryophyta</taxon>
        <taxon>Tracheophyta</taxon>
        <taxon>Spermatophyta</taxon>
        <taxon>Magnoliopsida</taxon>
        <taxon>Liliopsida</taxon>
        <taxon>Poales</taxon>
        <taxon>Poaceae</taxon>
        <taxon>PACMAD clade</taxon>
        <taxon>Panicoideae</taxon>
        <taxon>Andropogonodae</taxon>
        <taxon>Paspaleae</taxon>
        <taxon>Paspalinae</taxon>
        <taxon>Paspalum</taxon>
    </lineage>
</organism>
<evidence type="ECO:0000313" key="1">
    <source>
        <dbReference type="EMBL" id="WVZ53663.1"/>
    </source>
</evidence>
<proteinExistence type="predicted"/>